<evidence type="ECO:0000313" key="7">
    <source>
        <dbReference type="EMBL" id="KAK3518605.1"/>
    </source>
</evidence>
<evidence type="ECO:0000313" key="8">
    <source>
        <dbReference type="Proteomes" id="UP001274896"/>
    </source>
</evidence>
<dbReference type="Proteomes" id="UP001274896">
    <property type="component" value="Unassembled WGS sequence"/>
</dbReference>
<dbReference type="PANTHER" id="PTHR37984:SF15">
    <property type="entry name" value="INTEGRASE CATALYTIC DOMAIN-CONTAINING PROTEIN"/>
    <property type="match status" value="1"/>
</dbReference>
<dbReference type="EMBL" id="JAUCMX010000017">
    <property type="protein sequence ID" value="KAK3518605.1"/>
    <property type="molecule type" value="Genomic_DNA"/>
</dbReference>
<dbReference type="InterPro" id="IPR036397">
    <property type="entry name" value="RNaseH_sf"/>
</dbReference>
<comment type="similarity">
    <text evidence="2">Belongs to the beta type-B retroviral polymerase family. HERV class-II K(HML-2) pol subfamily.</text>
</comment>
<dbReference type="Gene3D" id="3.30.420.10">
    <property type="entry name" value="Ribonuclease H-like superfamily/Ribonuclease H"/>
    <property type="match status" value="1"/>
</dbReference>
<name>A0AAE0USH6_9TELE</name>
<dbReference type="InterPro" id="IPR001584">
    <property type="entry name" value="Integrase_cat-core"/>
</dbReference>
<dbReference type="GO" id="GO:0015074">
    <property type="term" value="P:DNA integration"/>
    <property type="evidence" value="ECO:0007669"/>
    <property type="project" value="InterPro"/>
</dbReference>
<dbReference type="SUPFAM" id="SSF56672">
    <property type="entry name" value="DNA/RNA polymerases"/>
    <property type="match status" value="1"/>
</dbReference>
<dbReference type="AlphaFoldDB" id="A0AAE0USH6"/>
<dbReference type="PROSITE" id="PS50878">
    <property type="entry name" value="RT_POL"/>
    <property type="match status" value="1"/>
</dbReference>
<dbReference type="Gene3D" id="2.40.50.40">
    <property type="match status" value="1"/>
</dbReference>
<accession>A0AAE0USH6</accession>
<evidence type="ECO:0000259" key="6">
    <source>
        <dbReference type="PROSITE" id="PS50994"/>
    </source>
</evidence>
<feature type="domain" description="Integrase catalytic" evidence="6">
    <location>
        <begin position="146"/>
        <end position="254"/>
    </location>
</feature>
<dbReference type="PROSITE" id="PS50994">
    <property type="entry name" value="INTEGRASE"/>
    <property type="match status" value="1"/>
</dbReference>
<dbReference type="EC" id="3.1.26.4" evidence="3"/>
<dbReference type="GO" id="GO:0005634">
    <property type="term" value="C:nucleus"/>
    <property type="evidence" value="ECO:0007669"/>
    <property type="project" value="UniProtKB-SubCell"/>
</dbReference>
<feature type="domain" description="Reverse transcriptase" evidence="5">
    <location>
        <begin position="1"/>
        <end position="156"/>
    </location>
</feature>
<feature type="domain" description="Chromo" evidence="4">
    <location>
        <begin position="324"/>
        <end position="370"/>
    </location>
</feature>
<dbReference type="Pfam" id="PF00665">
    <property type="entry name" value="rve"/>
    <property type="match status" value="1"/>
</dbReference>
<dbReference type="InterPro" id="IPR012337">
    <property type="entry name" value="RNaseH-like_sf"/>
</dbReference>
<dbReference type="GO" id="GO:0003676">
    <property type="term" value="F:nucleic acid binding"/>
    <property type="evidence" value="ECO:0007669"/>
    <property type="project" value="InterPro"/>
</dbReference>
<gene>
    <name evidence="7" type="ORF">QTP70_005523</name>
</gene>
<dbReference type="InterPro" id="IPR016197">
    <property type="entry name" value="Chromo-like_dom_sf"/>
</dbReference>
<dbReference type="SUPFAM" id="SSF53098">
    <property type="entry name" value="Ribonuclease H-like"/>
    <property type="match status" value="1"/>
</dbReference>
<proteinExistence type="inferred from homology"/>
<dbReference type="InterPro" id="IPR000477">
    <property type="entry name" value="RT_dom"/>
</dbReference>
<protein>
    <recommendedName>
        <fullName evidence="3">ribonuclease H</fullName>
        <ecNumber evidence="3">3.1.26.4</ecNumber>
    </recommendedName>
</protein>
<comment type="subcellular location">
    <subcellularLocation>
        <location evidence="1">Nucleus</location>
    </subcellularLocation>
</comment>
<evidence type="ECO:0000259" key="4">
    <source>
        <dbReference type="PROSITE" id="PS50013"/>
    </source>
</evidence>
<dbReference type="Pfam" id="PF00078">
    <property type="entry name" value="RVT_1"/>
    <property type="match status" value="1"/>
</dbReference>
<reference evidence="7" key="1">
    <citation type="submission" date="2023-06" db="EMBL/GenBank/DDBJ databases">
        <title>Male Hemibagrus guttatus genome.</title>
        <authorList>
            <person name="Bian C."/>
        </authorList>
    </citation>
    <scope>NUCLEOTIDE SEQUENCE</scope>
    <source>
        <strain evidence="7">Male_cb2023</strain>
        <tissue evidence="7">Muscle</tissue>
    </source>
</reference>
<dbReference type="InterPro" id="IPR000953">
    <property type="entry name" value="Chromo/chromo_shadow_dom"/>
</dbReference>
<dbReference type="InterPro" id="IPR043502">
    <property type="entry name" value="DNA/RNA_pol_sf"/>
</dbReference>
<evidence type="ECO:0000256" key="3">
    <source>
        <dbReference type="ARBA" id="ARBA00012180"/>
    </source>
</evidence>
<dbReference type="Gene3D" id="3.30.70.270">
    <property type="match status" value="1"/>
</dbReference>
<organism evidence="7 8">
    <name type="scientific">Hemibagrus guttatus</name>
    <dbReference type="NCBI Taxonomy" id="175788"/>
    <lineage>
        <taxon>Eukaryota</taxon>
        <taxon>Metazoa</taxon>
        <taxon>Chordata</taxon>
        <taxon>Craniata</taxon>
        <taxon>Vertebrata</taxon>
        <taxon>Euteleostomi</taxon>
        <taxon>Actinopterygii</taxon>
        <taxon>Neopterygii</taxon>
        <taxon>Teleostei</taxon>
        <taxon>Ostariophysi</taxon>
        <taxon>Siluriformes</taxon>
        <taxon>Bagridae</taxon>
        <taxon>Hemibagrus</taxon>
    </lineage>
</organism>
<dbReference type="PROSITE" id="PS50013">
    <property type="entry name" value="CHROMO_2"/>
    <property type="match status" value="1"/>
</dbReference>
<sequence>MFELCSAHNLGRIREGDKWKTTFHTTKGHYDYLVIPYGLTNVPAVFQAFINEIPKDLIWRYVIAYIDDILIYSTSYDDHVHHVRIVLTRLLHHRDSITFLGYVISQRGVEMDSSKDVADYVESCATCAQSRISRQLPAGLLVPLPVPRRPWFHMAIDFVTNLPDSGGHNTVLVAIEQFSKACHLVPLKGLPTAMESATIMFNQGFRIYGLPEDIVSDRGSHFTNRVWRAFCTHLGINISLSSSDGASSSHGRSEPSDVLAVDDWSRHSQEVWERAHVRLQRAIQQQCIRRRHPHPRFQDDAQPSNEPPLDIDGYPAYCVNILHRNQLKYLVYYEGYGPEEYSWVDADNVLNPFLVEEFHRRHPNRPAPQPRGSRSRTA</sequence>
<evidence type="ECO:0000256" key="1">
    <source>
        <dbReference type="ARBA" id="ARBA00004123"/>
    </source>
</evidence>
<keyword evidence="8" id="KW-1185">Reference proteome</keyword>
<dbReference type="CDD" id="cd01647">
    <property type="entry name" value="RT_LTR"/>
    <property type="match status" value="1"/>
</dbReference>
<dbReference type="SUPFAM" id="SSF54160">
    <property type="entry name" value="Chromo domain-like"/>
    <property type="match status" value="1"/>
</dbReference>
<dbReference type="GO" id="GO:0004523">
    <property type="term" value="F:RNA-DNA hybrid ribonuclease activity"/>
    <property type="evidence" value="ECO:0007669"/>
    <property type="project" value="UniProtKB-EC"/>
</dbReference>
<evidence type="ECO:0000256" key="2">
    <source>
        <dbReference type="ARBA" id="ARBA00010879"/>
    </source>
</evidence>
<dbReference type="PANTHER" id="PTHR37984">
    <property type="entry name" value="PROTEIN CBG26694"/>
    <property type="match status" value="1"/>
</dbReference>
<comment type="caution">
    <text evidence="7">The sequence shown here is derived from an EMBL/GenBank/DDBJ whole genome shotgun (WGS) entry which is preliminary data.</text>
</comment>
<evidence type="ECO:0000259" key="5">
    <source>
        <dbReference type="PROSITE" id="PS50878"/>
    </source>
</evidence>
<dbReference type="Gene3D" id="3.10.10.10">
    <property type="entry name" value="HIV Type 1 Reverse Transcriptase, subunit A, domain 1"/>
    <property type="match status" value="1"/>
</dbReference>
<dbReference type="InterPro" id="IPR050951">
    <property type="entry name" value="Retrovirus_Pol_polyprotein"/>
</dbReference>
<dbReference type="InterPro" id="IPR043128">
    <property type="entry name" value="Rev_trsase/Diguanyl_cyclase"/>
</dbReference>